<dbReference type="SUPFAM" id="SSF69593">
    <property type="entry name" value="Glycerol-3-phosphate (1)-acyltransferase"/>
    <property type="match status" value="1"/>
</dbReference>
<comment type="pathway">
    <text evidence="1">Lipid metabolism.</text>
</comment>
<evidence type="ECO:0000256" key="3">
    <source>
        <dbReference type="ARBA" id="ARBA00022679"/>
    </source>
</evidence>
<dbReference type="GO" id="GO:0006654">
    <property type="term" value="P:phosphatidic acid biosynthetic process"/>
    <property type="evidence" value="ECO:0007669"/>
    <property type="project" value="TreeGrafter"/>
</dbReference>
<dbReference type="EMBL" id="SNXW01000001">
    <property type="protein sequence ID" value="TDP88242.1"/>
    <property type="molecule type" value="Genomic_DNA"/>
</dbReference>
<name>A0A4R6RNS1_9BURK</name>
<dbReference type="RefSeq" id="WP_243738464.1">
    <property type="nucleotide sequence ID" value="NZ_SNXW01000001.1"/>
</dbReference>
<keyword evidence="3 7" id="KW-0808">Transferase</keyword>
<keyword evidence="2" id="KW-0444">Lipid biosynthesis</keyword>
<accession>A0A4R6RNS1</accession>
<gene>
    <name evidence="7" type="ORF">EV672_101387</name>
</gene>
<comment type="caution">
    <text evidence="7">The sequence shown here is derived from an EMBL/GenBank/DDBJ whole genome shotgun (WGS) entry which is preliminary data.</text>
</comment>
<evidence type="ECO:0000256" key="4">
    <source>
        <dbReference type="ARBA" id="ARBA00023098"/>
    </source>
</evidence>
<keyword evidence="5 7" id="KW-0012">Acyltransferase</keyword>
<dbReference type="AlphaFoldDB" id="A0A4R6RNS1"/>
<dbReference type="CDD" id="cd07989">
    <property type="entry name" value="LPLAT_AGPAT-like"/>
    <property type="match status" value="1"/>
</dbReference>
<dbReference type="InterPro" id="IPR002123">
    <property type="entry name" value="Plipid/glycerol_acylTrfase"/>
</dbReference>
<feature type="domain" description="Phospholipid/glycerol acyltransferase" evidence="6">
    <location>
        <begin position="84"/>
        <end position="196"/>
    </location>
</feature>
<evidence type="ECO:0000313" key="8">
    <source>
        <dbReference type="Proteomes" id="UP000294593"/>
    </source>
</evidence>
<evidence type="ECO:0000256" key="1">
    <source>
        <dbReference type="ARBA" id="ARBA00005189"/>
    </source>
</evidence>
<sequence>MSAAAPGPVPTASMATNWWRAPIAIWRLSRVVAHILYGLVLVYTVWDAQDVATRERRTIAWSMRLLNLLGLTVQCQGRPHAGARLVVSNHISWLDIIVINSVMPSRFVSKAEVGQWPVIGRLVTAAGTLFLVRERRRDAMRVLGLMAQALRDGQSVAVFPEGTTGAGHELMHFHANLVQSAIDAPAPIQPVVLSYRDAQHAVSPSAAYIGDTGLLTSMWMVASAKDLTVSVQILPAETVVHADRRVLTERLHSEMSQRLSAAIQAAHQADQT</sequence>
<dbReference type="GO" id="GO:0003841">
    <property type="term" value="F:1-acylglycerol-3-phosphate O-acyltransferase activity"/>
    <property type="evidence" value="ECO:0007669"/>
    <property type="project" value="TreeGrafter"/>
</dbReference>
<dbReference type="Proteomes" id="UP000294593">
    <property type="component" value="Unassembled WGS sequence"/>
</dbReference>
<dbReference type="PANTHER" id="PTHR10434">
    <property type="entry name" value="1-ACYL-SN-GLYCEROL-3-PHOSPHATE ACYLTRANSFERASE"/>
    <property type="match status" value="1"/>
</dbReference>
<protein>
    <submittedName>
        <fullName evidence="7">Lyso-ornithine lipid acyltransferase</fullName>
    </submittedName>
</protein>
<evidence type="ECO:0000313" key="7">
    <source>
        <dbReference type="EMBL" id="TDP88242.1"/>
    </source>
</evidence>
<proteinExistence type="predicted"/>
<keyword evidence="4" id="KW-0443">Lipid metabolism</keyword>
<dbReference type="PANTHER" id="PTHR10434:SF64">
    <property type="entry name" value="1-ACYL-SN-GLYCEROL-3-PHOSPHATE ACYLTRANSFERASE-RELATED"/>
    <property type="match status" value="1"/>
</dbReference>
<keyword evidence="8" id="KW-1185">Reference proteome</keyword>
<evidence type="ECO:0000259" key="6">
    <source>
        <dbReference type="SMART" id="SM00563"/>
    </source>
</evidence>
<dbReference type="SMART" id="SM00563">
    <property type="entry name" value="PlsC"/>
    <property type="match status" value="1"/>
</dbReference>
<evidence type="ECO:0000256" key="2">
    <source>
        <dbReference type="ARBA" id="ARBA00022516"/>
    </source>
</evidence>
<evidence type="ECO:0000256" key="5">
    <source>
        <dbReference type="ARBA" id="ARBA00023315"/>
    </source>
</evidence>
<reference evidence="7 8" key="1">
    <citation type="submission" date="2019-03" db="EMBL/GenBank/DDBJ databases">
        <title>Genomic Encyclopedia of Type Strains, Phase IV (KMG-IV): sequencing the most valuable type-strain genomes for metagenomic binning, comparative biology and taxonomic classification.</title>
        <authorList>
            <person name="Goeker M."/>
        </authorList>
    </citation>
    <scope>NUCLEOTIDE SEQUENCE [LARGE SCALE GENOMIC DNA]</scope>
    <source>
        <strain evidence="7 8">DSM 11901</strain>
    </source>
</reference>
<organism evidence="7 8">
    <name type="scientific">Aquabacterium commune</name>
    <dbReference type="NCBI Taxonomy" id="70586"/>
    <lineage>
        <taxon>Bacteria</taxon>
        <taxon>Pseudomonadati</taxon>
        <taxon>Pseudomonadota</taxon>
        <taxon>Betaproteobacteria</taxon>
        <taxon>Burkholderiales</taxon>
        <taxon>Aquabacterium</taxon>
    </lineage>
</organism>
<dbReference type="Pfam" id="PF01553">
    <property type="entry name" value="Acyltransferase"/>
    <property type="match status" value="1"/>
</dbReference>